<protein>
    <submittedName>
        <fullName evidence="2">Uncharacterized protein</fullName>
    </submittedName>
</protein>
<reference evidence="2" key="1">
    <citation type="submission" date="2021-01" db="EMBL/GenBank/DDBJ databases">
        <title>Whole genome shotgun sequence of Demequina activiva NBRC 110675.</title>
        <authorList>
            <person name="Komaki H."/>
            <person name="Tamura T."/>
        </authorList>
    </citation>
    <scope>NUCLEOTIDE SEQUENCE</scope>
    <source>
        <strain evidence="2">NBRC 110675</strain>
    </source>
</reference>
<accession>A0A919Q327</accession>
<dbReference type="EMBL" id="BONR01000001">
    <property type="protein sequence ID" value="GIG53403.1"/>
    <property type="molecule type" value="Genomic_DNA"/>
</dbReference>
<evidence type="ECO:0000313" key="2">
    <source>
        <dbReference type="EMBL" id="GIG53403.1"/>
    </source>
</evidence>
<evidence type="ECO:0000313" key="3">
    <source>
        <dbReference type="Proteomes" id="UP000652354"/>
    </source>
</evidence>
<gene>
    <name evidence="2" type="ORF">Dac01nite_01550</name>
</gene>
<keyword evidence="3" id="KW-1185">Reference proteome</keyword>
<comment type="caution">
    <text evidence="2">The sequence shown here is derived from an EMBL/GenBank/DDBJ whole genome shotgun (WGS) entry which is preliminary data.</text>
</comment>
<organism evidence="2 3">
    <name type="scientific">Demequina activiva</name>
    <dbReference type="NCBI Taxonomy" id="1582364"/>
    <lineage>
        <taxon>Bacteria</taxon>
        <taxon>Bacillati</taxon>
        <taxon>Actinomycetota</taxon>
        <taxon>Actinomycetes</taxon>
        <taxon>Micrococcales</taxon>
        <taxon>Demequinaceae</taxon>
        <taxon>Demequina</taxon>
    </lineage>
</organism>
<evidence type="ECO:0000256" key="1">
    <source>
        <dbReference type="SAM" id="MobiDB-lite"/>
    </source>
</evidence>
<feature type="compositionally biased region" description="Basic residues" evidence="1">
    <location>
        <begin position="8"/>
        <end position="26"/>
    </location>
</feature>
<dbReference type="Proteomes" id="UP000652354">
    <property type="component" value="Unassembled WGS sequence"/>
</dbReference>
<name>A0A919Q327_9MICO</name>
<dbReference type="AlphaFoldDB" id="A0A919Q327"/>
<sequence>MTTDARARRPRGARHPRGYSGLRRRGGAVPESEEASMAEKQSIDLIDKDAQATVENAGGCCGGSCGCGQ</sequence>
<proteinExistence type="predicted"/>
<feature type="region of interest" description="Disordered" evidence="1">
    <location>
        <begin position="1"/>
        <end position="40"/>
    </location>
</feature>